<evidence type="ECO:0000256" key="1">
    <source>
        <dbReference type="SAM" id="MobiDB-lite"/>
    </source>
</evidence>
<feature type="compositionally biased region" description="Basic and acidic residues" evidence="1">
    <location>
        <begin position="1"/>
        <end position="23"/>
    </location>
</feature>
<feature type="region of interest" description="Disordered" evidence="1">
    <location>
        <begin position="1"/>
        <end position="35"/>
    </location>
</feature>
<proteinExistence type="predicted"/>
<accession>A0A4Y2HMF9</accession>
<evidence type="ECO:0000313" key="2">
    <source>
        <dbReference type="EMBL" id="GBM66428.1"/>
    </source>
</evidence>
<reference evidence="2 3" key="1">
    <citation type="journal article" date="2019" name="Sci. Rep.">
        <title>Orb-weaving spider Araneus ventricosus genome elucidates the spidroin gene catalogue.</title>
        <authorList>
            <person name="Kono N."/>
            <person name="Nakamura H."/>
            <person name="Ohtoshi R."/>
            <person name="Moran D.A.P."/>
            <person name="Shinohara A."/>
            <person name="Yoshida Y."/>
            <person name="Fujiwara M."/>
            <person name="Mori M."/>
            <person name="Tomita M."/>
            <person name="Arakawa K."/>
        </authorList>
    </citation>
    <scope>NUCLEOTIDE SEQUENCE [LARGE SCALE GENOMIC DNA]</scope>
</reference>
<feature type="non-terminal residue" evidence="2">
    <location>
        <position position="1"/>
    </location>
</feature>
<organism evidence="2 3">
    <name type="scientific">Araneus ventricosus</name>
    <name type="common">Orbweaver spider</name>
    <name type="synonym">Epeira ventricosa</name>
    <dbReference type="NCBI Taxonomy" id="182803"/>
    <lineage>
        <taxon>Eukaryota</taxon>
        <taxon>Metazoa</taxon>
        <taxon>Ecdysozoa</taxon>
        <taxon>Arthropoda</taxon>
        <taxon>Chelicerata</taxon>
        <taxon>Arachnida</taxon>
        <taxon>Araneae</taxon>
        <taxon>Araneomorphae</taxon>
        <taxon>Entelegynae</taxon>
        <taxon>Araneoidea</taxon>
        <taxon>Araneidae</taxon>
        <taxon>Araneus</taxon>
    </lineage>
</organism>
<dbReference type="EMBL" id="BGPR01002025">
    <property type="protein sequence ID" value="GBM66428.1"/>
    <property type="molecule type" value="Genomic_DNA"/>
</dbReference>
<keyword evidence="3" id="KW-1185">Reference proteome</keyword>
<dbReference type="Proteomes" id="UP000499080">
    <property type="component" value="Unassembled WGS sequence"/>
</dbReference>
<protein>
    <submittedName>
        <fullName evidence="2">Uncharacterized protein</fullName>
    </submittedName>
</protein>
<dbReference type="AlphaFoldDB" id="A0A4Y2HMF9"/>
<comment type="caution">
    <text evidence="2">The sequence shown here is derived from an EMBL/GenBank/DDBJ whole genome shotgun (WGS) entry which is preliminary data.</text>
</comment>
<name>A0A4Y2HMF9_ARAVE</name>
<gene>
    <name evidence="2" type="ORF">AVEN_31741_1</name>
</gene>
<evidence type="ECO:0000313" key="3">
    <source>
        <dbReference type="Proteomes" id="UP000499080"/>
    </source>
</evidence>
<sequence>GAKGHVHEPTLTSRNRDSKDPSRKSPGGSTQRCVRDAPLLFHTSAAETGKTLLLCWATPSG</sequence>